<accession>A0A1G7W0W1</accession>
<evidence type="ECO:0000313" key="1">
    <source>
        <dbReference type="EMBL" id="SDG65647.1"/>
    </source>
</evidence>
<dbReference type="AlphaFoldDB" id="A0A1G7W0W1"/>
<dbReference type="EMBL" id="FNCG01000004">
    <property type="protein sequence ID" value="SDG65647.1"/>
    <property type="molecule type" value="Genomic_DNA"/>
</dbReference>
<name>A0A1G7W0W1_9SPHI</name>
<evidence type="ECO:0000313" key="2">
    <source>
        <dbReference type="Proteomes" id="UP000199705"/>
    </source>
</evidence>
<dbReference type="Proteomes" id="UP000199705">
    <property type="component" value="Unassembled WGS sequence"/>
</dbReference>
<organism evidence="1 2">
    <name type="scientific">Mucilaginibacter gossypii</name>
    <dbReference type="NCBI Taxonomy" id="551996"/>
    <lineage>
        <taxon>Bacteria</taxon>
        <taxon>Pseudomonadati</taxon>
        <taxon>Bacteroidota</taxon>
        <taxon>Sphingobacteriia</taxon>
        <taxon>Sphingobacteriales</taxon>
        <taxon>Sphingobacteriaceae</taxon>
        <taxon>Mucilaginibacter</taxon>
    </lineage>
</organism>
<protein>
    <submittedName>
        <fullName evidence="1">Uncharacterized protein</fullName>
    </submittedName>
</protein>
<dbReference type="RefSeq" id="WP_091165666.1">
    <property type="nucleotide sequence ID" value="NZ_FNCG01000004.1"/>
</dbReference>
<gene>
    <name evidence="1" type="ORF">SAMN05192573_104262</name>
</gene>
<proteinExistence type="predicted"/>
<dbReference type="STRING" id="551996.SAMN05192573_104262"/>
<reference evidence="2" key="1">
    <citation type="submission" date="2016-10" db="EMBL/GenBank/DDBJ databases">
        <authorList>
            <person name="Varghese N."/>
            <person name="Submissions S."/>
        </authorList>
    </citation>
    <scope>NUCLEOTIDE SEQUENCE [LARGE SCALE GENOMIC DNA]</scope>
    <source>
        <strain evidence="2">Gh-67</strain>
    </source>
</reference>
<sequence>MKQMDVFKKIGGILKELNDQYDYLAADPSELNELELELFVANAHFLKDHAEILRRINERTAAPSLLAEKNQPAAEEHTPVTLVLPPAPVPVTPPPAKEEALHEQRFFEPVVQQHIPVPVDNIELTSDAEPPAPVPFNPVKIEVINPAPEIKETPEPQINIAAEKDTDTYSFQQEIPEGSSFELNLNEADTWDDEADRFEQEELIGELPEKPVEVIPIAEQPKPVPVIEPVKPAAEPVVATAPSADTGSSQQVLTFNQRMMAQKAEKANNAASTTAELPVTDLKSAINLNDKLLYIKDLFNGYSLAYSEAIEIVNRFNTFEEAERFLKTNYVVKNNWESKASTADKFYALLRRRYPAS</sequence>
<keyword evidence="2" id="KW-1185">Reference proteome</keyword>